<comment type="similarity">
    <text evidence="1">Belongs to the sigma-70 factor family. ECF subfamily.</text>
</comment>
<evidence type="ECO:0000256" key="2">
    <source>
        <dbReference type="ARBA" id="ARBA00023015"/>
    </source>
</evidence>
<evidence type="ECO:0000259" key="6">
    <source>
        <dbReference type="Pfam" id="PF08281"/>
    </source>
</evidence>
<dbReference type="NCBIfam" id="TIGR02985">
    <property type="entry name" value="Sig70_bacteroi1"/>
    <property type="match status" value="1"/>
</dbReference>
<evidence type="ECO:0000256" key="4">
    <source>
        <dbReference type="ARBA" id="ARBA00023163"/>
    </source>
</evidence>
<dbReference type="Gene3D" id="1.10.1740.10">
    <property type="match status" value="1"/>
</dbReference>
<dbReference type="Proteomes" id="UP001162741">
    <property type="component" value="Chromosome"/>
</dbReference>
<dbReference type="InterPro" id="IPR007627">
    <property type="entry name" value="RNA_pol_sigma70_r2"/>
</dbReference>
<reference evidence="7" key="1">
    <citation type="submission" date="2022-10" db="EMBL/GenBank/DDBJ databases">
        <title>Chitinophaga sp. nov., isolated from soil.</title>
        <authorList>
            <person name="Jeon C.O."/>
        </authorList>
    </citation>
    <scope>NUCLEOTIDE SEQUENCE</scope>
    <source>
        <strain evidence="7">R8</strain>
    </source>
</reference>
<dbReference type="InterPro" id="IPR039425">
    <property type="entry name" value="RNA_pol_sigma-70-like"/>
</dbReference>
<accession>A0ABY6IW95</accession>
<name>A0ABY6IW95_9BACT</name>
<dbReference type="InterPro" id="IPR036388">
    <property type="entry name" value="WH-like_DNA-bd_sf"/>
</dbReference>
<proteinExistence type="inferred from homology"/>
<dbReference type="InterPro" id="IPR013324">
    <property type="entry name" value="RNA_pol_sigma_r3/r4-like"/>
</dbReference>
<dbReference type="PANTHER" id="PTHR43133">
    <property type="entry name" value="RNA POLYMERASE ECF-TYPE SIGMA FACTO"/>
    <property type="match status" value="1"/>
</dbReference>
<evidence type="ECO:0000259" key="5">
    <source>
        <dbReference type="Pfam" id="PF04542"/>
    </source>
</evidence>
<dbReference type="Pfam" id="PF04542">
    <property type="entry name" value="Sigma70_r2"/>
    <property type="match status" value="1"/>
</dbReference>
<dbReference type="InterPro" id="IPR013325">
    <property type="entry name" value="RNA_pol_sigma_r2"/>
</dbReference>
<dbReference type="Gene3D" id="1.10.10.10">
    <property type="entry name" value="Winged helix-like DNA-binding domain superfamily/Winged helix DNA-binding domain"/>
    <property type="match status" value="1"/>
</dbReference>
<keyword evidence="3" id="KW-0731">Sigma factor</keyword>
<dbReference type="PANTHER" id="PTHR43133:SF46">
    <property type="entry name" value="RNA POLYMERASE SIGMA-70 FACTOR ECF SUBFAMILY"/>
    <property type="match status" value="1"/>
</dbReference>
<sequence length="184" mass="21152">MLQVSRGDEAAFRVLYDQYRDKVYAIACKLLHTQAEAKDALQDIFLKIWQGRESLAGISYFSSYLNTITRNHLLNLLRKRLNEQVMKSEVSRRIPVASDGYEIITVRELRHTIRGAMQQLPPQQQKVFELSRIDGVSLDEIADQLQISRETAKKHLTRANQQLRVLLRANTSALILLGIMSEMV</sequence>
<dbReference type="InterPro" id="IPR013249">
    <property type="entry name" value="RNA_pol_sigma70_r4_t2"/>
</dbReference>
<dbReference type="EMBL" id="CP107006">
    <property type="protein sequence ID" value="UYQ91471.1"/>
    <property type="molecule type" value="Genomic_DNA"/>
</dbReference>
<feature type="domain" description="RNA polymerase sigma factor 70 region 4 type 2" evidence="6">
    <location>
        <begin position="113"/>
        <end position="159"/>
    </location>
</feature>
<evidence type="ECO:0000256" key="1">
    <source>
        <dbReference type="ARBA" id="ARBA00010641"/>
    </source>
</evidence>
<evidence type="ECO:0000313" key="7">
    <source>
        <dbReference type="EMBL" id="UYQ91471.1"/>
    </source>
</evidence>
<organism evidence="7 8">
    <name type="scientific">Chitinophaga horti</name>
    <dbReference type="NCBI Taxonomy" id="2920382"/>
    <lineage>
        <taxon>Bacteria</taxon>
        <taxon>Pseudomonadati</taxon>
        <taxon>Bacteroidota</taxon>
        <taxon>Chitinophagia</taxon>
        <taxon>Chitinophagales</taxon>
        <taxon>Chitinophagaceae</taxon>
        <taxon>Chitinophaga</taxon>
    </lineage>
</organism>
<dbReference type="CDD" id="cd06171">
    <property type="entry name" value="Sigma70_r4"/>
    <property type="match status" value="1"/>
</dbReference>
<evidence type="ECO:0000313" key="8">
    <source>
        <dbReference type="Proteomes" id="UP001162741"/>
    </source>
</evidence>
<dbReference type="SUPFAM" id="SSF88946">
    <property type="entry name" value="Sigma2 domain of RNA polymerase sigma factors"/>
    <property type="match status" value="1"/>
</dbReference>
<protein>
    <submittedName>
        <fullName evidence="7">RNA polymerase sigma-70 factor</fullName>
    </submittedName>
</protein>
<dbReference type="RefSeq" id="WP_264279891.1">
    <property type="nucleotide sequence ID" value="NZ_CP107006.1"/>
</dbReference>
<dbReference type="InterPro" id="IPR014284">
    <property type="entry name" value="RNA_pol_sigma-70_dom"/>
</dbReference>
<keyword evidence="2" id="KW-0805">Transcription regulation</keyword>
<evidence type="ECO:0000256" key="3">
    <source>
        <dbReference type="ARBA" id="ARBA00023082"/>
    </source>
</evidence>
<dbReference type="Pfam" id="PF08281">
    <property type="entry name" value="Sigma70_r4_2"/>
    <property type="match status" value="1"/>
</dbReference>
<dbReference type="NCBIfam" id="TIGR02937">
    <property type="entry name" value="sigma70-ECF"/>
    <property type="match status" value="1"/>
</dbReference>
<dbReference type="InterPro" id="IPR014327">
    <property type="entry name" value="RNA_pol_sigma70_bacteroid"/>
</dbReference>
<gene>
    <name evidence="7" type="ORF">MKQ68_15365</name>
</gene>
<dbReference type="SUPFAM" id="SSF88659">
    <property type="entry name" value="Sigma3 and sigma4 domains of RNA polymerase sigma factors"/>
    <property type="match status" value="1"/>
</dbReference>
<feature type="domain" description="RNA polymerase sigma-70 region 2" evidence="5">
    <location>
        <begin position="15"/>
        <end position="80"/>
    </location>
</feature>
<keyword evidence="8" id="KW-1185">Reference proteome</keyword>
<keyword evidence="4" id="KW-0804">Transcription</keyword>